<proteinExistence type="inferred from homology"/>
<keyword evidence="3 6" id="KW-0805">Transcription regulation</keyword>
<feature type="binding site" evidence="6">
    <location>
        <position position="93"/>
    </location>
    <ligand>
        <name>Ni(2+)</name>
        <dbReference type="ChEBI" id="CHEBI:49786"/>
    </ligand>
</feature>
<accession>A0AAQ4CNC4</accession>
<dbReference type="GO" id="GO:0016151">
    <property type="term" value="F:nickel cation binding"/>
    <property type="evidence" value="ECO:0007669"/>
    <property type="project" value="UniProtKB-UniRule"/>
</dbReference>
<evidence type="ECO:0000256" key="2">
    <source>
        <dbReference type="ARBA" id="ARBA00022723"/>
    </source>
</evidence>
<dbReference type="GO" id="GO:0003677">
    <property type="term" value="F:DNA binding"/>
    <property type="evidence" value="ECO:0007669"/>
    <property type="project" value="UniProtKB-KW"/>
</dbReference>
<feature type="binding site" evidence="6">
    <location>
        <position position="74"/>
    </location>
    <ligand>
        <name>Ni(2+)</name>
        <dbReference type="ChEBI" id="CHEBI:49786"/>
    </ligand>
</feature>
<dbReference type="Gene3D" id="3.30.70.1150">
    <property type="entry name" value="ACT-like. Chain A, domain 2"/>
    <property type="match status" value="1"/>
</dbReference>
<dbReference type="InterPro" id="IPR027271">
    <property type="entry name" value="Acetolactate_synth/TF_NikR_C"/>
</dbReference>
<dbReference type="Proteomes" id="UP001319921">
    <property type="component" value="Chromosome"/>
</dbReference>
<dbReference type="InterPro" id="IPR050192">
    <property type="entry name" value="CopG/NikR_regulator"/>
</dbReference>
<dbReference type="Pfam" id="PF08753">
    <property type="entry name" value="NikR_C"/>
    <property type="match status" value="1"/>
</dbReference>
<keyword evidence="2 6" id="KW-0479">Metal-binding</keyword>
<gene>
    <name evidence="8" type="ORF">SACC_03220</name>
</gene>
<organism evidence="8 9">
    <name type="scientific">Saccharolobus caldissimus</name>
    <dbReference type="NCBI Taxonomy" id="1702097"/>
    <lineage>
        <taxon>Archaea</taxon>
        <taxon>Thermoproteota</taxon>
        <taxon>Thermoprotei</taxon>
        <taxon>Sulfolobales</taxon>
        <taxon>Sulfolobaceae</taxon>
        <taxon>Saccharolobus</taxon>
    </lineage>
</organism>
<protein>
    <recommendedName>
        <fullName evidence="6">Putative nickel-responsive regulator</fullName>
    </recommendedName>
</protein>
<comment type="function">
    <text evidence="6">Transcriptional regulator.</text>
</comment>
<keyword evidence="4 6" id="KW-0238">DNA-binding</keyword>
<dbReference type="SUPFAM" id="SSF55021">
    <property type="entry name" value="ACT-like"/>
    <property type="match status" value="1"/>
</dbReference>
<dbReference type="PANTHER" id="PTHR34719:SF2">
    <property type="entry name" value="NICKEL-RESPONSIVE REGULATOR"/>
    <property type="match status" value="1"/>
</dbReference>
<evidence type="ECO:0000256" key="6">
    <source>
        <dbReference type="HAMAP-Rule" id="MF_00476"/>
    </source>
</evidence>
<comment type="similarity">
    <text evidence="6">Belongs to the transcriptional regulatory CopG/NikR family.</text>
</comment>
<evidence type="ECO:0000256" key="5">
    <source>
        <dbReference type="ARBA" id="ARBA00023163"/>
    </source>
</evidence>
<feature type="binding site" evidence="6">
    <location>
        <position position="87"/>
    </location>
    <ligand>
        <name>Ni(2+)</name>
        <dbReference type="ChEBI" id="CHEBI:49786"/>
    </ligand>
</feature>
<evidence type="ECO:0000313" key="8">
    <source>
        <dbReference type="EMBL" id="BDB97305.1"/>
    </source>
</evidence>
<evidence type="ECO:0000313" key="9">
    <source>
        <dbReference type="Proteomes" id="UP001319921"/>
    </source>
</evidence>
<dbReference type="PANTHER" id="PTHR34719">
    <property type="entry name" value="NICKEL-RESPONSIVE REGULATOR"/>
    <property type="match status" value="1"/>
</dbReference>
<reference evidence="8 9" key="1">
    <citation type="journal article" date="2022" name="Microbiol. Resour. Announc.">
        <title>Complete Genome Sequence of the Hyperthermophilic and Acidophilic Archaeon Saccharolobus caldissimus Strain HS-3T.</title>
        <authorList>
            <person name="Sakai H.D."/>
            <person name="Kurosawa N."/>
        </authorList>
    </citation>
    <scope>NUCLEOTIDE SEQUENCE [LARGE SCALE GENOMIC DNA]</scope>
    <source>
        <strain evidence="8 9">JCM32116</strain>
    </source>
</reference>
<dbReference type="InterPro" id="IPR010985">
    <property type="entry name" value="Ribbon_hlx_hlx"/>
</dbReference>
<evidence type="ECO:0000256" key="4">
    <source>
        <dbReference type="ARBA" id="ARBA00023125"/>
    </source>
</evidence>
<dbReference type="CDD" id="cd22231">
    <property type="entry name" value="RHH_NikR_HicB-like"/>
    <property type="match status" value="1"/>
</dbReference>
<dbReference type="GeneID" id="68865050"/>
<dbReference type="AlphaFoldDB" id="A0AAQ4CNC4"/>
<keyword evidence="9" id="KW-1185">Reference proteome</keyword>
<sequence>MNVEKISISLPKDLYKELEDFINSRGIGDRSKVLQIALRNYLDENRGGNELVYGVINLVYDHELASEFLTEVQHEYNSYIISTLHIHANERICIEAIAVKGEKSKLVELTNKLSQARGILKARLLISYPYEST</sequence>
<feature type="binding site" evidence="6">
    <location>
        <position position="85"/>
    </location>
    <ligand>
        <name>Ni(2+)</name>
        <dbReference type="ChEBI" id="CHEBI:49786"/>
    </ligand>
</feature>
<name>A0AAQ4CNC4_9CREN</name>
<comment type="cofactor">
    <cofactor evidence="6">
        <name>Ni(2+)</name>
        <dbReference type="ChEBI" id="CHEBI:49786"/>
    </cofactor>
    <text evidence="6">Binds 1 nickel ion per subunit.</text>
</comment>
<dbReference type="Gene3D" id="1.10.1220.10">
    <property type="entry name" value="Met repressor-like"/>
    <property type="match status" value="1"/>
</dbReference>
<dbReference type="HAMAP" id="MF_00476">
    <property type="entry name" value="NikR"/>
    <property type="match status" value="1"/>
</dbReference>
<dbReference type="SUPFAM" id="SSF47598">
    <property type="entry name" value="Ribbon-helix-helix"/>
    <property type="match status" value="1"/>
</dbReference>
<evidence type="ECO:0000256" key="1">
    <source>
        <dbReference type="ARBA" id="ARBA00022596"/>
    </source>
</evidence>
<dbReference type="InterPro" id="IPR014864">
    <property type="entry name" value="TF_NikR_Ni-bd_C"/>
</dbReference>
<dbReference type="GO" id="GO:0010045">
    <property type="term" value="P:response to nickel cation"/>
    <property type="evidence" value="ECO:0007669"/>
    <property type="project" value="InterPro"/>
</dbReference>
<evidence type="ECO:0000259" key="7">
    <source>
        <dbReference type="Pfam" id="PF08753"/>
    </source>
</evidence>
<dbReference type="InterPro" id="IPR045865">
    <property type="entry name" value="ACT-like_dom_sf"/>
</dbReference>
<dbReference type="KEGG" id="scas:SACC_03220"/>
<dbReference type="InterPro" id="IPR013321">
    <property type="entry name" value="Arc_rbn_hlx_hlx"/>
</dbReference>
<dbReference type="RefSeq" id="WP_229571315.1">
    <property type="nucleotide sequence ID" value="NZ_AP025226.1"/>
</dbReference>
<evidence type="ECO:0000256" key="3">
    <source>
        <dbReference type="ARBA" id="ARBA00023015"/>
    </source>
</evidence>
<feature type="domain" description="Transcription factor NikR nickel binding C-terminal" evidence="7">
    <location>
        <begin position="54"/>
        <end position="125"/>
    </location>
</feature>
<dbReference type="InterPro" id="IPR022988">
    <property type="entry name" value="Ni_resp_reg_NikR"/>
</dbReference>
<keyword evidence="5 6" id="KW-0804">Transcription</keyword>
<dbReference type="EMBL" id="AP025226">
    <property type="protein sequence ID" value="BDB97305.1"/>
    <property type="molecule type" value="Genomic_DNA"/>
</dbReference>
<dbReference type="GO" id="GO:0003700">
    <property type="term" value="F:DNA-binding transcription factor activity"/>
    <property type="evidence" value="ECO:0007669"/>
    <property type="project" value="UniProtKB-UniRule"/>
</dbReference>
<keyword evidence="1 6" id="KW-0533">Nickel</keyword>